<keyword evidence="4" id="KW-1185">Reference proteome</keyword>
<dbReference type="InterPro" id="IPR045866">
    <property type="entry name" value="FAM210A/B-like"/>
</dbReference>
<evidence type="ECO:0000313" key="3">
    <source>
        <dbReference type="EMBL" id="CAD6260989.1"/>
    </source>
</evidence>
<evidence type="ECO:0000313" key="4">
    <source>
        <dbReference type="Proteomes" id="UP000604825"/>
    </source>
</evidence>
<dbReference type="AlphaFoldDB" id="A0A811QPS1"/>
<dbReference type="PANTHER" id="PTHR21377">
    <property type="entry name" value="PROTEIN FAM210B, MITOCHONDRIAL"/>
    <property type="match status" value="1"/>
</dbReference>
<evidence type="ECO:0000256" key="1">
    <source>
        <dbReference type="SAM" id="MobiDB-lite"/>
    </source>
</evidence>
<comment type="caution">
    <text evidence="3">The sequence shown here is derived from an EMBL/GenBank/DDBJ whole genome shotgun (WGS) entry which is preliminary data.</text>
</comment>
<name>A0A811QPS1_9POAL</name>
<evidence type="ECO:0000259" key="2">
    <source>
        <dbReference type="Pfam" id="PF06916"/>
    </source>
</evidence>
<dbReference type="Pfam" id="PF06916">
    <property type="entry name" value="FAM210A-B_dom"/>
    <property type="match status" value="1"/>
</dbReference>
<dbReference type="OrthoDB" id="426386at2759"/>
<dbReference type="EMBL" id="CAJGYO010000011">
    <property type="protein sequence ID" value="CAD6260989.1"/>
    <property type="molecule type" value="Genomic_DNA"/>
</dbReference>
<accession>A0A811QPS1</accession>
<sequence>MAAAALLLPSLAAPTATQRRTHSSLQPQLQLQLQRGSLASRSRSLQPPRRQRPRLAVSAVQETKEGKAKTAEEITEKYGLEFGLWKVFSSKDEEEGGEGKKSRTDQAKELLAKYGGAYLATSISLSLVSFTLCYLLISAGVDVQELLAKVGIVTGETGGKVGTFALAYAAHKAASPIRFPPTVALTPVVASWIGKISKGGD</sequence>
<proteinExistence type="predicted"/>
<dbReference type="InterPro" id="IPR009688">
    <property type="entry name" value="FAM210A/B-like_dom"/>
</dbReference>
<dbReference type="Proteomes" id="UP000604825">
    <property type="component" value="Unassembled WGS sequence"/>
</dbReference>
<feature type="region of interest" description="Disordered" evidence="1">
    <location>
        <begin position="8"/>
        <end position="68"/>
    </location>
</feature>
<feature type="compositionally biased region" description="Low complexity" evidence="1">
    <location>
        <begin position="8"/>
        <end position="48"/>
    </location>
</feature>
<dbReference type="PANTHER" id="PTHR21377:SF20">
    <property type="entry name" value="OS04G0416000 PROTEIN"/>
    <property type="match status" value="1"/>
</dbReference>
<dbReference type="GO" id="GO:0009507">
    <property type="term" value="C:chloroplast"/>
    <property type="evidence" value="ECO:0007669"/>
    <property type="project" value="TreeGrafter"/>
</dbReference>
<feature type="domain" description="DUF1279" evidence="2">
    <location>
        <begin position="106"/>
        <end position="188"/>
    </location>
</feature>
<protein>
    <recommendedName>
        <fullName evidence="2">DUF1279 domain-containing protein</fullName>
    </recommendedName>
</protein>
<gene>
    <name evidence="3" type="ORF">NCGR_LOCUS44411</name>
</gene>
<reference evidence="3" key="1">
    <citation type="submission" date="2020-10" db="EMBL/GenBank/DDBJ databases">
        <authorList>
            <person name="Han B."/>
            <person name="Lu T."/>
            <person name="Zhao Q."/>
            <person name="Huang X."/>
            <person name="Zhao Y."/>
        </authorList>
    </citation>
    <scope>NUCLEOTIDE SEQUENCE</scope>
</reference>
<organism evidence="3 4">
    <name type="scientific">Miscanthus lutarioriparius</name>
    <dbReference type="NCBI Taxonomy" id="422564"/>
    <lineage>
        <taxon>Eukaryota</taxon>
        <taxon>Viridiplantae</taxon>
        <taxon>Streptophyta</taxon>
        <taxon>Embryophyta</taxon>
        <taxon>Tracheophyta</taxon>
        <taxon>Spermatophyta</taxon>
        <taxon>Magnoliopsida</taxon>
        <taxon>Liliopsida</taxon>
        <taxon>Poales</taxon>
        <taxon>Poaceae</taxon>
        <taxon>PACMAD clade</taxon>
        <taxon>Panicoideae</taxon>
        <taxon>Andropogonodae</taxon>
        <taxon>Andropogoneae</taxon>
        <taxon>Saccharinae</taxon>
        <taxon>Miscanthus</taxon>
    </lineage>
</organism>